<proteinExistence type="inferred from homology"/>
<gene>
    <name evidence="7" type="ORF">BZ3500_MVSOF-1268-A1-R1_CHR10-2G03029</name>
</gene>
<reference evidence="8" key="1">
    <citation type="submission" date="2016-10" db="EMBL/GenBank/DDBJ databases">
        <authorList>
            <person name="Jeantristanb JTB J.-T."/>
            <person name="Ricardo R."/>
        </authorList>
    </citation>
    <scope>NUCLEOTIDE SEQUENCE [LARGE SCALE GENOMIC DNA]</scope>
</reference>
<evidence type="ECO:0000256" key="5">
    <source>
        <dbReference type="SAM" id="MobiDB-lite"/>
    </source>
</evidence>
<evidence type="ECO:0000256" key="4">
    <source>
        <dbReference type="RuleBase" id="RU365006"/>
    </source>
</evidence>
<dbReference type="GO" id="GO:0006398">
    <property type="term" value="P:mRNA 3'-end processing by stem-loop binding and cleavage"/>
    <property type="evidence" value="ECO:0007669"/>
    <property type="project" value="InterPro"/>
</dbReference>
<accession>A0A2X0NAH9</accession>
<dbReference type="PANTHER" id="PTHR45922:SF1">
    <property type="entry name" value="CLEAVAGE AND POLYADENYLATION SPECIFICITY FACTOR SUBUNIT 2"/>
    <property type="match status" value="1"/>
</dbReference>
<feature type="compositionally biased region" description="Basic and acidic residues" evidence="5">
    <location>
        <begin position="501"/>
        <end position="518"/>
    </location>
</feature>
<comment type="subcellular location">
    <subcellularLocation>
        <location evidence="1 4">Nucleus</location>
    </subcellularLocation>
</comment>
<dbReference type="InterPro" id="IPR022712">
    <property type="entry name" value="Beta_Casp"/>
</dbReference>
<dbReference type="Pfam" id="PF16661">
    <property type="entry name" value="Lactamase_B_6"/>
    <property type="match status" value="2"/>
</dbReference>
<feature type="compositionally biased region" description="Acidic residues" evidence="5">
    <location>
        <begin position="528"/>
        <end position="542"/>
    </location>
</feature>
<feature type="domain" description="Beta-Casp" evidence="6">
    <location>
        <begin position="324"/>
        <end position="449"/>
    </location>
</feature>
<feature type="compositionally biased region" description="Acidic residues" evidence="5">
    <location>
        <begin position="870"/>
        <end position="885"/>
    </location>
</feature>
<dbReference type="GO" id="GO:0005847">
    <property type="term" value="C:mRNA cleavage and polyadenylation specificity factor complex"/>
    <property type="evidence" value="ECO:0007669"/>
    <property type="project" value="InterPro"/>
</dbReference>
<dbReference type="STRING" id="289078.A0A2X0NAH9"/>
<feature type="region of interest" description="Disordered" evidence="5">
    <location>
        <begin position="868"/>
        <end position="890"/>
    </location>
</feature>
<dbReference type="Proteomes" id="UP000249723">
    <property type="component" value="Unassembled WGS sequence"/>
</dbReference>
<dbReference type="GO" id="GO:0003723">
    <property type="term" value="F:RNA binding"/>
    <property type="evidence" value="ECO:0007669"/>
    <property type="project" value="UniProtKB-KW"/>
</dbReference>
<feature type="region of interest" description="Disordered" evidence="5">
    <location>
        <begin position="501"/>
        <end position="549"/>
    </location>
</feature>
<evidence type="ECO:0000256" key="2">
    <source>
        <dbReference type="ARBA" id="ARBA00022664"/>
    </source>
</evidence>
<keyword evidence="4" id="KW-0694">RNA-binding</keyword>
<keyword evidence="8" id="KW-1185">Reference proteome</keyword>
<keyword evidence="2 4" id="KW-0507">mRNA processing</keyword>
<dbReference type="InterPro" id="IPR001279">
    <property type="entry name" value="Metallo-B-lactamas"/>
</dbReference>
<comment type="similarity">
    <text evidence="4">Belongs to the metallo-beta-lactamase superfamily. RNA-metabolizing metallo-beta-lactamase-like family. CPSF2/YSH1 subfamily.</text>
</comment>
<evidence type="ECO:0000259" key="6">
    <source>
        <dbReference type="SMART" id="SM01027"/>
    </source>
</evidence>
<dbReference type="InterPro" id="IPR025069">
    <property type="entry name" value="Cpsf2_C"/>
</dbReference>
<dbReference type="InterPro" id="IPR027075">
    <property type="entry name" value="CPSF2"/>
</dbReference>
<dbReference type="SUPFAM" id="SSF56281">
    <property type="entry name" value="Metallo-hydrolase/oxidoreductase"/>
    <property type="match status" value="1"/>
</dbReference>
<dbReference type="SMART" id="SM01027">
    <property type="entry name" value="Beta-Casp"/>
    <property type="match status" value="1"/>
</dbReference>
<evidence type="ECO:0000256" key="1">
    <source>
        <dbReference type="ARBA" id="ARBA00004123"/>
    </source>
</evidence>
<dbReference type="InterPro" id="IPR036866">
    <property type="entry name" value="RibonucZ/Hydroxyglut_hydro"/>
</dbReference>
<protein>
    <recommendedName>
        <fullName evidence="4">Cleavage and polyadenylation specificity factor subunit 2</fullName>
    </recommendedName>
    <alternativeName>
        <fullName evidence="4">Cleavage and polyadenylation specificity factor 100 kDa subunit</fullName>
    </alternativeName>
</protein>
<dbReference type="OrthoDB" id="64353at2759"/>
<keyword evidence="3 4" id="KW-0539">Nucleus</keyword>
<sequence>MSITLTSLSESPPCYLLTIDSAKILLDCGIHDTTAEFPSSRSSTSTDPTSTYLERLRDLAPSLNLVIVTHPLLTSLGLLPWLKAKCGLRCPVYATLPTREMGRYAVEEWVVARSEEEENERFREGDAALDKATIKPKGKGKRTRTEVDDQVVKAEGGEEVTMDGMEVKEEDLMQQVWKLSVHDVRQAFLTVNAVRWTQPVHLSGPLKGYTLVAHRSGHTLGGSLFTIRPSLSSSLSPASSASSFLYAPIFNHVKEHHLDSSALLNGARIDEAMRRMGVVVVGAERSLMVNVKRMDKEKTFLDCVTTTMRNNHSVLLPVDASARILELLVLLETHWSFESLGRQFPLCVVSRTAKDVFVFTRSLTEWMGGQVGRQVGDEKILKFPNVRIYPSIEALNADIPPEVPKTILVTPLSLSHGFSRKLFVDFAQVPGNVVLLTQTSDEGSLTRWLFGLWDEAQAEGEKWGEGKVGRAVKMDRTLDLKMKRKVYLEGEELERHLAAEREVEEREARHQAALDRSRRMLHTQGDNSDSDSDLDSEVEDPDEAIKEEGTIVVPAPRRRTGGFTGGLGAWDEFLDESNLSGRAATFDIYVKGEAGVKRVMDGLNRYRMFPVVERKRRVDAYGEAIDIEGWLKRGIDEDPMTMGLAVGNSNAAKLLGQAAAALGVGGTGASKKIKMEEEKVKEKEVEKPHKYVVDEVQVRIVCSIFVVDFEGASDGRALKTILPQMNPRKLVSDLVRSVLCLTWWLITFFNFGQVIVNGSQASINDLAAHCQAVNAYSEEIFTPSLNESIVVGHETKNFSIRLGDSIMASLRLSRVESYDVAYVSGVVRFDPESDLPVLEKVGVLEGAGQLRIEGNAEAEVTEEGIKVEQGVEEEEKEGEEQDDKMDADSITPSTSLIKTLPPLRPSLFIGDLRLTLLKERLAARGIPSEFAGQGILLCGPAPPQSFGYKGELNLSGGRVVVKKSGRGRVMIEGTPGETYHVVREVVYSLHAQAG</sequence>
<dbReference type="Pfam" id="PF10996">
    <property type="entry name" value="Beta-Casp"/>
    <property type="match status" value="1"/>
</dbReference>
<dbReference type="Gene3D" id="3.60.15.10">
    <property type="entry name" value="Ribonuclease Z/Hydroxyacylglutathione hydrolase-like"/>
    <property type="match status" value="1"/>
</dbReference>
<evidence type="ECO:0000313" key="7">
    <source>
        <dbReference type="EMBL" id="SDA01957.1"/>
    </source>
</evidence>
<name>A0A2X0NAH9_9BASI</name>
<dbReference type="EMBL" id="FMWP01000117">
    <property type="protein sequence ID" value="SDA01957.1"/>
    <property type="molecule type" value="Genomic_DNA"/>
</dbReference>
<dbReference type="PANTHER" id="PTHR45922">
    <property type="entry name" value="CLEAVAGE AND POLYADENYLATION SPECIFICITY FACTOR SUBUNIT 2"/>
    <property type="match status" value="1"/>
</dbReference>
<dbReference type="AlphaFoldDB" id="A0A2X0NAH9"/>
<dbReference type="Pfam" id="PF13299">
    <property type="entry name" value="CPSF100_C"/>
    <property type="match status" value="1"/>
</dbReference>
<evidence type="ECO:0000313" key="8">
    <source>
        <dbReference type="Proteomes" id="UP000249723"/>
    </source>
</evidence>
<evidence type="ECO:0000256" key="3">
    <source>
        <dbReference type="ARBA" id="ARBA00023242"/>
    </source>
</evidence>
<organism evidence="7 8">
    <name type="scientific">Microbotryum saponariae</name>
    <dbReference type="NCBI Taxonomy" id="289078"/>
    <lineage>
        <taxon>Eukaryota</taxon>
        <taxon>Fungi</taxon>
        <taxon>Dikarya</taxon>
        <taxon>Basidiomycota</taxon>
        <taxon>Pucciniomycotina</taxon>
        <taxon>Microbotryomycetes</taxon>
        <taxon>Microbotryales</taxon>
        <taxon>Microbotryaceae</taxon>
        <taxon>Microbotryum</taxon>
    </lineage>
</organism>